<dbReference type="RefSeq" id="XP_018127563.1">
    <property type="nucleotide sequence ID" value="XM_018277903.2"/>
</dbReference>
<proteinExistence type="predicted"/>
<evidence type="ECO:0008006" key="3">
    <source>
        <dbReference type="Google" id="ProtNLM"/>
    </source>
</evidence>
<dbReference type="PANTHER" id="PTHR39214">
    <property type="entry name" value="MICROBODY (PEROXISOME) BIOGENESIS PROTEIN PEROXIN 8 (EUROFUNG)"/>
    <property type="match status" value="1"/>
</dbReference>
<name>A0A1B8GDE1_9PEZI</name>
<dbReference type="GeneID" id="28841867"/>
<dbReference type="InterPro" id="IPR055334">
    <property type="entry name" value="PEX8-like"/>
</dbReference>
<reference evidence="1 2" key="1">
    <citation type="submission" date="2016-03" db="EMBL/GenBank/DDBJ databases">
        <title>Comparative genomics of Pseudogymnoascus destructans, the fungus causing white-nose syndrome of bats.</title>
        <authorList>
            <person name="Palmer J.M."/>
            <person name="Drees K.P."/>
            <person name="Foster J.T."/>
            <person name="Lindner D.L."/>
        </authorList>
    </citation>
    <scope>NUCLEOTIDE SEQUENCE [LARGE SCALE GENOMIC DNA]</scope>
    <source>
        <strain evidence="1 2">UAMH 10579</strain>
    </source>
</reference>
<dbReference type="Pfam" id="PF26001">
    <property type="entry name" value="Pex8"/>
    <property type="match status" value="1"/>
</dbReference>
<sequence>MSSDRMLTTVLGAYQKLPDPALTSKILGSTTSLLTTLTNPLNITLLTSQLLAAPAIWATHALDLQTCLRIISIYNTAAITVLKQAQSNDSNLLGYPRRGGGLGPDEWATAVVKGADDKSPRWRHVLAIAGVLLGMGGQGRRGLSRGLRMSLEGALIMAANLAMEDPKEGFFVGGEATLLALNHTFDLLSEQAKREIRFDLLLPIAVGAMVGPSGYEMGQFVGAIDADVQVTPDNKLDWSPSSRGFLYLKDVSSRPLVSSMGPFSRLVAYTVEHLQAPKPSILHLVEQLQKFSQELLLQWRHNKLSTIDPSDLSTHLTPATSQTTFPALFQLLKSAMFATVVILRSVLGRILIDPLLATDAHAASLSSSSLHTLRSLYFISSRLGTASFTAYTFVSLTSIDILARYPRHATIFLESIRPSHPGAIPAHPLDRNLDLYYLNTAEHFPLILSPASNAALLQACTPYLASTPSPPLLPLFEAAHSLTLSVLTAPSNALLAASAIPPYATALLASFPSNLSARQFRLAFKSLLEVTTPPNPLAASHPDLPDTLLELLRFRALHASTALLPQAPPAEAGPDGMAAPEVPLTEQAALTLALLDALSSLAPHALREWLPLAAGAVRQVAEEGGMRRVCQERFWEALEGGEMDVERGGVCVEWWCTRGGREMVMGGRGRREEVMMSGALQGREGRL</sequence>
<accession>A0A1B8GDE1</accession>
<dbReference type="OrthoDB" id="2357318at2759"/>
<dbReference type="Proteomes" id="UP000091956">
    <property type="component" value="Unassembled WGS sequence"/>
</dbReference>
<gene>
    <name evidence="1" type="ORF">VE01_08481</name>
</gene>
<keyword evidence="2" id="KW-1185">Reference proteome</keyword>
<dbReference type="EMBL" id="KV460249">
    <property type="protein sequence ID" value="OBT93830.1"/>
    <property type="molecule type" value="Genomic_DNA"/>
</dbReference>
<dbReference type="STRING" id="342668.A0A1B8GDE1"/>
<reference evidence="2" key="2">
    <citation type="journal article" date="2018" name="Nat. Commun.">
        <title>Extreme sensitivity to ultraviolet light in the fungal pathogen causing white-nose syndrome of bats.</title>
        <authorList>
            <person name="Palmer J.M."/>
            <person name="Drees K.P."/>
            <person name="Foster J.T."/>
            <person name="Lindner D.L."/>
        </authorList>
    </citation>
    <scope>NUCLEOTIDE SEQUENCE [LARGE SCALE GENOMIC DNA]</scope>
    <source>
        <strain evidence="2">UAMH 10579</strain>
    </source>
</reference>
<dbReference type="AlphaFoldDB" id="A0A1B8GDE1"/>
<evidence type="ECO:0000313" key="1">
    <source>
        <dbReference type="EMBL" id="OBT93830.1"/>
    </source>
</evidence>
<organism evidence="1 2">
    <name type="scientific">Pseudogymnoascus verrucosus</name>
    <dbReference type="NCBI Taxonomy" id="342668"/>
    <lineage>
        <taxon>Eukaryota</taxon>
        <taxon>Fungi</taxon>
        <taxon>Dikarya</taxon>
        <taxon>Ascomycota</taxon>
        <taxon>Pezizomycotina</taxon>
        <taxon>Leotiomycetes</taxon>
        <taxon>Thelebolales</taxon>
        <taxon>Thelebolaceae</taxon>
        <taxon>Pseudogymnoascus</taxon>
    </lineage>
</organism>
<protein>
    <recommendedName>
        <fullName evidence="3">Peroxisomal membrane protein PEX17</fullName>
    </recommendedName>
</protein>
<dbReference type="PANTHER" id="PTHR39214:SF1">
    <property type="entry name" value="MICROBODY (PEROXISOME) BIOGENESIS PROTEIN PEROXIN 8 (EUROFUNG)"/>
    <property type="match status" value="1"/>
</dbReference>
<evidence type="ECO:0000313" key="2">
    <source>
        <dbReference type="Proteomes" id="UP000091956"/>
    </source>
</evidence>